<protein>
    <submittedName>
        <fullName evidence="2">Uncharacterized protein</fullName>
    </submittedName>
</protein>
<proteinExistence type="predicted"/>
<dbReference type="AlphaFoldDB" id="A0A088RJE5"/>
<dbReference type="GeneID" id="22572769"/>
<dbReference type="VEuPathDB" id="TriTrypDB:LPMP_100330"/>
<dbReference type="OrthoDB" id="263705at2759"/>
<dbReference type="VEuPathDB" id="TriTrypDB:LPAL13_100008600"/>
<feature type="compositionally biased region" description="Polar residues" evidence="1">
    <location>
        <begin position="310"/>
        <end position="321"/>
    </location>
</feature>
<feature type="region of interest" description="Disordered" evidence="1">
    <location>
        <begin position="429"/>
        <end position="474"/>
    </location>
</feature>
<name>A0A088RJE5_LEIPA</name>
<dbReference type="Proteomes" id="UP000063063">
    <property type="component" value="Chromosome 10"/>
</dbReference>
<feature type="compositionally biased region" description="Polar residues" evidence="1">
    <location>
        <begin position="294"/>
        <end position="303"/>
    </location>
</feature>
<organism evidence="2 3">
    <name type="scientific">Leishmania panamensis</name>
    <dbReference type="NCBI Taxonomy" id="5679"/>
    <lineage>
        <taxon>Eukaryota</taxon>
        <taxon>Discoba</taxon>
        <taxon>Euglenozoa</taxon>
        <taxon>Kinetoplastea</taxon>
        <taxon>Metakinetoplastina</taxon>
        <taxon>Trypanosomatida</taxon>
        <taxon>Trypanosomatidae</taxon>
        <taxon>Leishmaniinae</taxon>
        <taxon>Leishmania</taxon>
        <taxon>Leishmania guyanensis species complex</taxon>
    </lineage>
</organism>
<keyword evidence="3" id="KW-1185">Reference proteome</keyword>
<feature type="region of interest" description="Disordered" evidence="1">
    <location>
        <begin position="292"/>
        <end position="321"/>
    </location>
</feature>
<evidence type="ECO:0000313" key="2">
    <source>
        <dbReference type="EMBL" id="AIN96102.1"/>
    </source>
</evidence>
<evidence type="ECO:0000256" key="1">
    <source>
        <dbReference type="SAM" id="MobiDB-lite"/>
    </source>
</evidence>
<reference evidence="2 3" key="1">
    <citation type="journal article" date="2015" name="Sci. Rep.">
        <title>The genome of Leishmania panamensis: insights into genomics of the L. (Viannia) subgenus.</title>
        <authorList>
            <person name="Llanes A."/>
            <person name="Restrepo C.M."/>
            <person name="Vecchio G.D."/>
            <person name="Anguizola F.J."/>
            <person name="Lleonart R."/>
        </authorList>
    </citation>
    <scope>NUCLEOTIDE SEQUENCE [LARGE SCALE GENOMIC DNA]</scope>
    <source>
        <strain evidence="2 3">MHOM/PA/94/PSC-1</strain>
    </source>
</reference>
<dbReference type="EMBL" id="CP009379">
    <property type="protein sequence ID" value="AIN96102.1"/>
    <property type="molecule type" value="Genomic_DNA"/>
</dbReference>
<dbReference type="eggNOG" id="ENOG502SKS7">
    <property type="taxonomic scope" value="Eukaryota"/>
</dbReference>
<accession>A0A088RJE5</accession>
<dbReference type="RefSeq" id="XP_010696755.1">
    <property type="nucleotide sequence ID" value="XM_010698453.1"/>
</dbReference>
<dbReference type="KEGG" id="lpan:LPMP_100330"/>
<dbReference type="Gene3D" id="3.40.140.10">
    <property type="entry name" value="Cytidine Deaminase, domain 2"/>
    <property type="match status" value="1"/>
</dbReference>
<sequence>MPAAITVHPLVLLSVVDHVTRVGLQHQQQLQSQKRGNTPDVAAASPPAPAFLSTAGLLMGTTKASGPSDASTCGADGSSRVLTTTLSASFELPLRLQPTDGVAVNVAASGDATFLKRVLSDDTDWQGVQKHREQLSAVMPELDVVGCYVVCAGSRWTSTTHRRGGDDGDGFPLSIESAVKKAKGEAIGDVGGIVAIANCVQQLLRSTALLPPTATGFVLLVVYDKEVTSATSETGTAAPSLQQSPVAVRLPFDCFYVSATTVSDALSSEEVEVGPADIEWIALANETVMPPRRQGSTTISSAAQAPAARETTNTRTPSMASPQNFSAAEELVGSLRLVMRLLAKMTESTLSTTATVPGDVELLRTVATCLRNVPDSRPSPSPGDSTAPCALQTVEVLSAVLALEVQCALHMRSLSKAQQQLLSSNRPAMEALHSTTRSPKAANAPPPDAKVGRPTHGRDKRSGVPTAALGHVRE</sequence>
<evidence type="ECO:0000313" key="3">
    <source>
        <dbReference type="Proteomes" id="UP000063063"/>
    </source>
</evidence>
<gene>
    <name evidence="2" type="ORF">LPMP_100330</name>
</gene>